<name>A0A6C0CVT3_9ZZZZ</name>
<evidence type="ECO:0000256" key="1">
    <source>
        <dbReference type="SAM" id="Phobius"/>
    </source>
</evidence>
<dbReference type="EMBL" id="MN739494">
    <property type="protein sequence ID" value="QHT08357.1"/>
    <property type="molecule type" value="Genomic_DNA"/>
</dbReference>
<keyword evidence="1" id="KW-0812">Transmembrane</keyword>
<accession>A0A6C0CVT3</accession>
<keyword evidence="1" id="KW-1133">Transmembrane helix</keyword>
<evidence type="ECO:0000313" key="2">
    <source>
        <dbReference type="EMBL" id="QHT08357.1"/>
    </source>
</evidence>
<proteinExistence type="predicted"/>
<reference evidence="2" key="1">
    <citation type="journal article" date="2020" name="Nature">
        <title>Giant virus diversity and host interactions through global metagenomics.</title>
        <authorList>
            <person name="Schulz F."/>
            <person name="Roux S."/>
            <person name="Paez-Espino D."/>
            <person name="Jungbluth S."/>
            <person name="Walsh D.A."/>
            <person name="Denef V.J."/>
            <person name="McMahon K.D."/>
            <person name="Konstantinidis K.T."/>
            <person name="Eloe-Fadrosh E.A."/>
            <person name="Kyrpides N.C."/>
            <person name="Woyke T."/>
        </authorList>
    </citation>
    <scope>NUCLEOTIDE SEQUENCE</scope>
    <source>
        <strain evidence="2">GVMAG-M-3300022752-66</strain>
    </source>
</reference>
<feature type="transmembrane region" description="Helical" evidence="1">
    <location>
        <begin position="6"/>
        <end position="22"/>
    </location>
</feature>
<feature type="transmembrane region" description="Helical" evidence="1">
    <location>
        <begin position="45"/>
        <end position="68"/>
    </location>
</feature>
<keyword evidence="1" id="KW-0472">Membrane</keyword>
<organism evidence="2">
    <name type="scientific">viral metagenome</name>
    <dbReference type="NCBI Taxonomy" id="1070528"/>
    <lineage>
        <taxon>unclassified sequences</taxon>
        <taxon>metagenomes</taxon>
        <taxon>organismal metagenomes</taxon>
    </lineage>
</organism>
<protein>
    <submittedName>
        <fullName evidence="2">Uncharacterized protein</fullName>
    </submittedName>
</protein>
<sequence>MDTSYISVLIFLITTILFYLVLKPKMKLDTLNDAALMGKYATSKYMGLGIYLLLVVMTQFAVNAFYVINTCGGSSTSNIGYAFIVTFIPWIFIFGILMAVLIIFPGIKSAFSNVVGYFIVASTANGVLTELLVNTDLNRTIKDDPSLSPEQKLSYQTAADAIIKLCGNMSILINQIVPENFNKIWTSILTPLMKDQYQPTISNGVPIENQNALGLKQKLLDVVVLRDNIGEGMWFLYTAILLTSIVQYKITSRGCVQNLQDIQQNQQDYLKKQAVKTAANAKAKNMVYTKST</sequence>
<feature type="transmembrane region" description="Helical" evidence="1">
    <location>
        <begin position="80"/>
        <end position="104"/>
    </location>
</feature>
<dbReference type="AlphaFoldDB" id="A0A6C0CVT3"/>